<dbReference type="EMBL" id="BAAAFG010000015">
    <property type="protein sequence ID" value="GAA0872634.1"/>
    <property type="molecule type" value="Genomic_DNA"/>
</dbReference>
<name>A0ABP3XXM2_9FLAO</name>
<dbReference type="Proteomes" id="UP001500507">
    <property type="component" value="Unassembled WGS sequence"/>
</dbReference>
<gene>
    <name evidence="1" type="ORF">GCM10009117_17810</name>
</gene>
<dbReference type="SUPFAM" id="SSF54909">
    <property type="entry name" value="Dimeric alpha+beta barrel"/>
    <property type="match status" value="1"/>
</dbReference>
<keyword evidence="2" id="KW-1185">Reference proteome</keyword>
<dbReference type="PANTHER" id="PTHR37811">
    <property type="entry name" value="BLL5343 PROTEIN"/>
    <property type="match status" value="1"/>
</dbReference>
<sequence>MGRSGEGIECCSSKKTLVNDKSLEQFTKRYTPSQVIDMKKELPYYAVIFTSIRTKKNEKEYGSMATLMEQLAKEQSGYLGMESARDKVGITVSYWKTKEDIAQWKNQIDHQLAQKLGKEKWYEWYKTCICLVEREYEFFK</sequence>
<dbReference type="InterPro" id="IPR052936">
    <property type="entry name" value="Jasmonate_Hydroxylase-like"/>
</dbReference>
<evidence type="ECO:0000313" key="1">
    <source>
        <dbReference type="EMBL" id="GAA0872634.1"/>
    </source>
</evidence>
<comment type="caution">
    <text evidence="1">The sequence shown here is derived from an EMBL/GenBank/DDBJ whole genome shotgun (WGS) entry which is preliminary data.</text>
</comment>
<protein>
    <recommendedName>
        <fullName evidence="3">Antibiotic biosynthesis monooxygenase</fullName>
    </recommendedName>
</protein>
<dbReference type="Gene3D" id="3.30.70.100">
    <property type="match status" value="1"/>
</dbReference>
<organism evidence="1 2">
    <name type="scientific">Gangjinia marincola</name>
    <dbReference type="NCBI Taxonomy" id="578463"/>
    <lineage>
        <taxon>Bacteria</taxon>
        <taxon>Pseudomonadati</taxon>
        <taxon>Bacteroidota</taxon>
        <taxon>Flavobacteriia</taxon>
        <taxon>Flavobacteriales</taxon>
        <taxon>Flavobacteriaceae</taxon>
        <taxon>Gangjinia</taxon>
    </lineage>
</organism>
<evidence type="ECO:0000313" key="2">
    <source>
        <dbReference type="Proteomes" id="UP001500507"/>
    </source>
</evidence>
<proteinExistence type="predicted"/>
<dbReference type="PANTHER" id="PTHR37811:SF2">
    <property type="entry name" value="ABM DOMAIN-CONTAINING PROTEIN"/>
    <property type="match status" value="1"/>
</dbReference>
<dbReference type="InterPro" id="IPR011008">
    <property type="entry name" value="Dimeric_a/b-barrel"/>
</dbReference>
<reference evidence="2" key="1">
    <citation type="journal article" date="2019" name="Int. J. Syst. Evol. Microbiol.">
        <title>The Global Catalogue of Microorganisms (GCM) 10K type strain sequencing project: providing services to taxonomists for standard genome sequencing and annotation.</title>
        <authorList>
            <consortium name="The Broad Institute Genomics Platform"/>
            <consortium name="The Broad Institute Genome Sequencing Center for Infectious Disease"/>
            <person name="Wu L."/>
            <person name="Ma J."/>
        </authorList>
    </citation>
    <scope>NUCLEOTIDE SEQUENCE [LARGE SCALE GENOMIC DNA]</scope>
    <source>
        <strain evidence="2">JCM 16082</strain>
    </source>
</reference>
<accession>A0ABP3XXM2</accession>
<dbReference type="RefSeq" id="WP_343766302.1">
    <property type="nucleotide sequence ID" value="NZ_BAAAFG010000015.1"/>
</dbReference>
<evidence type="ECO:0008006" key="3">
    <source>
        <dbReference type="Google" id="ProtNLM"/>
    </source>
</evidence>